<dbReference type="EMBL" id="AP000410">
    <property type="protein sequence ID" value="BAB01157.1"/>
    <property type="molecule type" value="Genomic_DNA"/>
</dbReference>
<sequence length="99" mass="11008">MYSTIGVFPLPPQLRFPTLITGTERKRTGVSVRVSSGRESGGFGERLRIETKRLLGRERENGEEQGNSYGLACRRFRSPPSSASPYANSDSATTYCTRF</sequence>
<organism evidence="2">
    <name type="scientific">Arabidopsis thaliana</name>
    <name type="common">Mouse-ear cress</name>
    <dbReference type="NCBI Taxonomy" id="3702"/>
    <lineage>
        <taxon>Eukaryota</taxon>
        <taxon>Viridiplantae</taxon>
        <taxon>Streptophyta</taxon>
        <taxon>Embryophyta</taxon>
        <taxon>Tracheophyta</taxon>
        <taxon>Spermatophyta</taxon>
        <taxon>Magnoliopsida</taxon>
        <taxon>eudicotyledons</taxon>
        <taxon>Gunneridae</taxon>
        <taxon>Pentapetalae</taxon>
        <taxon>rosids</taxon>
        <taxon>malvids</taxon>
        <taxon>Brassicales</taxon>
        <taxon>Brassicaceae</taxon>
        <taxon>Camelineae</taxon>
        <taxon>Arabidopsis</taxon>
    </lineage>
</organism>
<evidence type="ECO:0000313" key="2">
    <source>
        <dbReference type="EMBL" id="BAB01157.1"/>
    </source>
</evidence>
<reference key="2">
    <citation type="journal article" date="2000" name="Nature">
        <title>Sequence and analysis of chromosome 3 of the plant Arabidopsis thaliana.</title>
        <authorList>
            <consortium name="European Union Chromosome 3 Arabidopsis Sequencing Consortium"/>
            <consortium name="Institute for Genomic Research"/>
            <consortium name="Kazusa DNA Research Institute"/>
            <person name="Salanoubat M."/>
            <person name="Lemcke K."/>
            <person name="Rieger M."/>
            <person name="Ansorge W."/>
            <person name="Unseld M."/>
            <person name="Fartmann B."/>
            <person name="Valle G."/>
            <person name="Blocker H."/>
            <person name="Perez-Alonso M."/>
            <person name="Obermaier B."/>
            <person name="Delseny M."/>
            <person name="Boutry M."/>
            <person name="Grivell L.A."/>
            <person name="Mache R."/>
            <person name="Puigdomenech P."/>
            <person name="De Simone V."/>
            <person name="Choisne N."/>
            <person name="Artiguenave F."/>
            <person name="Robert C."/>
            <person name="Brottier P."/>
            <person name="Wincker P."/>
            <person name="Cattolico L."/>
            <person name="Weissenbach J."/>
            <person name="Saurin W."/>
            <person name="Quetier F."/>
            <person name="Schafer M."/>
            <person name="Muller-Auer S."/>
            <person name="Gabel C."/>
            <person name="Fuchs M."/>
            <person name="Benes V."/>
            <person name="Wurmbach E."/>
            <person name="Drzonek H."/>
            <person name="Erfle H."/>
            <person name="Jordan N."/>
            <person name="Bangert S."/>
            <person name="Wiedelmann R."/>
            <person name="Kranz H."/>
            <person name="Voss H."/>
            <person name="Holland R."/>
            <person name="Brandt P."/>
            <person name="Nyakatura G."/>
            <person name="Vezzi A."/>
            <person name="D'Angelo M."/>
            <person name="Pallavicini A."/>
            <person name="Toppo S."/>
            <person name="Simionati B."/>
            <person name="Conrad A."/>
            <person name="Hornischer K."/>
            <person name="Kauer G."/>
            <person name="Lohnert T.H."/>
            <person name="Nordsiek G."/>
            <person name="Reichelt J."/>
            <person name="Scharfe M."/>
            <person name="Schon O."/>
            <person name="Bargues M."/>
            <person name="Terol J."/>
            <person name="Climent J."/>
            <person name="Navarro P."/>
            <person name="Collado C."/>
            <person name="Perez-Perez A."/>
            <person name="Ottenwalder B."/>
            <person name="Duchemin D."/>
            <person name="Cooke R."/>
            <person name="Laudie M."/>
            <person name="Berger-Llauro C."/>
            <person name="Purnelle B."/>
            <person name="Masuy D."/>
            <person name="de Haan M."/>
            <person name="Maarse A.C."/>
            <person name="Alcaraz J.P."/>
            <person name="Cottet A."/>
            <person name="Casacuberta E."/>
            <person name="Monfort A."/>
            <person name="Argiriou A."/>
            <person name="flores M."/>
            <person name="Liguori R."/>
            <person name="Vitale D."/>
            <person name="Mannhaupt G."/>
            <person name="Haase D."/>
            <person name="Schoof H."/>
            <person name="Rudd S."/>
            <person name="Zaccaria P."/>
            <person name="Mewes H.W."/>
            <person name="Mayer K.F."/>
            <person name="Kaul S."/>
            <person name="Town C.D."/>
            <person name="Koo H.L."/>
            <person name="Tallon L.J."/>
            <person name="Jenkins J."/>
            <person name="Rooney T."/>
            <person name="Rizzo M."/>
            <person name="Walts A."/>
            <person name="Utterback T."/>
            <person name="Fujii C.Y."/>
            <person name="Shea T.P."/>
            <person name="Creasy T.H."/>
            <person name="Haas B."/>
            <person name="Maiti R."/>
            <person name="Wu D."/>
            <person name="Peterson J."/>
            <person name="Van Aken S."/>
            <person name="Pai G."/>
            <person name="Militscher J."/>
            <person name="Sellers P."/>
            <person name="Gill J.E."/>
            <person name="Feldblyum T.V."/>
            <person name="Preuss D."/>
            <person name="Lin X."/>
            <person name="Nierman W.C."/>
            <person name="Salzberg S.L."/>
            <person name="White O."/>
            <person name="Venter J.C."/>
            <person name="Fraser C.M."/>
            <person name="Kaneko T."/>
            <person name="Nakamura Y."/>
            <person name="Sato S."/>
            <person name="Kato T."/>
            <person name="Asamizu E."/>
            <person name="Sasamoto S."/>
            <person name="Kimura T."/>
            <person name="Idesawa K."/>
            <person name="Kawashima K."/>
            <person name="Kishida Y."/>
            <person name="Kiyokawa C."/>
            <person name="Kohara M."/>
            <person name="Matsumoto M."/>
            <person name="Matsuno A."/>
            <person name="Muraki A."/>
            <person name="Nakayama S."/>
            <person name="Nakazaki N."/>
            <person name="Shinpo S."/>
            <person name="Takeuchi C."/>
            <person name="Wada T."/>
            <person name="Watanabe A."/>
            <person name="Yamada M."/>
            <person name="Yasuda M."/>
            <person name="Tabata S."/>
        </authorList>
    </citation>
    <scope>NUCLEOTIDE SEQUENCE [LARGE SCALE GENOMIC DNA]</scope>
    <source>
        <strain>cv. Columbia</strain>
    </source>
</reference>
<reference evidence="2" key="1">
    <citation type="journal article" date="2000" name="DNA Res.">
        <title>Structural analysis of Arabidopsis thaliana chromosome 3. II. Sequence features of the 4,251,695 bp regions covered by 90 P1, TAC and BAC clones.</title>
        <authorList>
            <person name="Nakamura Y."/>
        </authorList>
    </citation>
    <scope>NUCLEOTIDE SEQUENCE [LARGE SCALE GENOMIC DNA]</scope>
</reference>
<protein>
    <submittedName>
        <fullName evidence="2">Uncharacterized protein</fullName>
    </submittedName>
</protein>
<feature type="compositionally biased region" description="Low complexity" evidence="1">
    <location>
        <begin position="79"/>
        <end position="92"/>
    </location>
</feature>
<proteinExistence type="predicted"/>
<accession>Q9LJU9</accession>
<dbReference type="AlphaFoldDB" id="Q9LJU9"/>
<name>Q9LJU9_ARATH</name>
<feature type="region of interest" description="Disordered" evidence="1">
    <location>
        <begin position="79"/>
        <end position="99"/>
    </location>
</feature>
<evidence type="ECO:0000256" key="1">
    <source>
        <dbReference type="SAM" id="MobiDB-lite"/>
    </source>
</evidence>